<sequence length="276" mass="30932">MFLDSILHEDLGSQHEIAYSDFNPQIFDSAYDSGTLPLENFNKGTLHLDHRLSPQLVESGHRVSEFNLKLARRLQQCQSFFRRNDGGSKAANATGSEPSMLDKDDIRNPETNLFGHTLSDTSEFFAIVRAYTSDECKKFSETGTRNKGCHGIKNNIGTSSGSRPGLILTLNLISAYLQLVQIYEELFSCLSRKLFSGHNGDVFDLQIFPQLQLAGFSVQQGNLQIKIFIQATIHQFEMIEKALGLPPDLRVTDKQDAYVGLLEDETANEFKCPEAF</sequence>
<reference evidence="2" key="1">
    <citation type="journal article" date="2015" name="Genome Announc.">
        <title>Genome sequence of the AIDS-associated pathogen Penicillium marneffei (ATCC18224) and its near taxonomic relative Talaromyces stipitatus (ATCC10500).</title>
        <authorList>
            <person name="Nierman W.C."/>
            <person name="Fedorova-Abrams N.D."/>
            <person name="Andrianopoulos A."/>
        </authorList>
    </citation>
    <scope>NUCLEOTIDE SEQUENCE [LARGE SCALE GENOMIC DNA]</scope>
    <source>
        <strain evidence="2">ATCC 10500 / CBS 375.48 / QM 6759 / NRRL 1006</strain>
    </source>
</reference>
<evidence type="ECO:0000313" key="1">
    <source>
        <dbReference type="EMBL" id="EED16623.1"/>
    </source>
</evidence>
<protein>
    <submittedName>
        <fullName evidence="1">Uncharacterized protein</fullName>
    </submittedName>
</protein>
<dbReference type="AlphaFoldDB" id="B8MEJ6"/>
<dbReference type="eggNOG" id="ENOG502RB4M">
    <property type="taxonomic scope" value="Eukaryota"/>
</dbReference>
<dbReference type="RefSeq" id="XP_002483857.1">
    <property type="nucleotide sequence ID" value="XM_002483812.1"/>
</dbReference>
<accession>B8MEJ6</accession>
<dbReference type="Proteomes" id="UP000001745">
    <property type="component" value="Unassembled WGS sequence"/>
</dbReference>
<gene>
    <name evidence="1" type="ORF">TSTA_016990</name>
</gene>
<evidence type="ECO:0000313" key="2">
    <source>
        <dbReference type="Proteomes" id="UP000001745"/>
    </source>
</evidence>
<proteinExistence type="predicted"/>
<dbReference type="PhylomeDB" id="B8MEJ6"/>
<name>B8MEJ6_TALSN</name>
<organism evidence="1 2">
    <name type="scientific">Talaromyces stipitatus (strain ATCC 10500 / CBS 375.48 / QM 6759 / NRRL 1006)</name>
    <name type="common">Penicillium stipitatum</name>
    <dbReference type="NCBI Taxonomy" id="441959"/>
    <lineage>
        <taxon>Eukaryota</taxon>
        <taxon>Fungi</taxon>
        <taxon>Dikarya</taxon>
        <taxon>Ascomycota</taxon>
        <taxon>Pezizomycotina</taxon>
        <taxon>Eurotiomycetes</taxon>
        <taxon>Eurotiomycetidae</taxon>
        <taxon>Eurotiales</taxon>
        <taxon>Trichocomaceae</taxon>
        <taxon>Talaromyces</taxon>
        <taxon>Talaromyces sect. Talaromyces</taxon>
    </lineage>
</organism>
<keyword evidence="2" id="KW-1185">Reference proteome</keyword>
<dbReference type="VEuPathDB" id="FungiDB:TSTA_016990"/>
<dbReference type="EMBL" id="EQ962656">
    <property type="protein sequence ID" value="EED16623.1"/>
    <property type="molecule type" value="Genomic_DNA"/>
</dbReference>
<dbReference type="STRING" id="441959.B8MEJ6"/>
<dbReference type="GeneID" id="8103672"/>
<dbReference type="HOGENOM" id="CLU_1008936_0_0_1"/>
<dbReference type="OrthoDB" id="4225295at2759"/>
<dbReference type="InParanoid" id="B8MEJ6"/>